<accession>A0A6G6WIM2</accession>
<dbReference type="InterPro" id="IPR023214">
    <property type="entry name" value="HAD_sf"/>
</dbReference>
<dbReference type="RefSeq" id="WP_165237110.1">
    <property type="nucleotide sequence ID" value="NZ_CP049257.1"/>
</dbReference>
<dbReference type="AlphaFoldDB" id="A0A6G6WIM2"/>
<evidence type="ECO:0000313" key="2">
    <source>
        <dbReference type="EMBL" id="QIG44993.1"/>
    </source>
</evidence>
<evidence type="ECO:0000256" key="1">
    <source>
        <dbReference type="SAM" id="SignalP"/>
    </source>
</evidence>
<dbReference type="Pfam" id="PF03767">
    <property type="entry name" value="Acid_phosphat_B"/>
    <property type="match status" value="1"/>
</dbReference>
<evidence type="ECO:0000313" key="3">
    <source>
        <dbReference type="Proteomes" id="UP000502996"/>
    </source>
</evidence>
<gene>
    <name evidence="2" type="ORF">G5V58_21450</name>
</gene>
<proteinExistence type="predicted"/>
<dbReference type="PANTHER" id="PTHR31284:SF10">
    <property type="entry name" value="ACID PHOSPHATASE-LIKE PROTEIN"/>
    <property type="match status" value="1"/>
</dbReference>
<protein>
    <submittedName>
        <fullName evidence="2">Acid phosphatase</fullName>
    </submittedName>
</protein>
<organism evidence="2 3">
    <name type="scientific">Nocardioides anomalus</name>
    <dbReference type="NCBI Taxonomy" id="2712223"/>
    <lineage>
        <taxon>Bacteria</taxon>
        <taxon>Bacillati</taxon>
        <taxon>Actinomycetota</taxon>
        <taxon>Actinomycetes</taxon>
        <taxon>Propionibacteriales</taxon>
        <taxon>Nocardioidaceae</taxon>
        <taxon>Nocardioides</taxon>
    </lineage>
</organism>
<keyword evidence="3" id="KW-1185">Reference proteome</keyword>
<feature type="chain" id="PRO_5026061846" evidence="1">
    <location>
        <begin position="21"/>
        <end position="208"/>
    </location>
</feature>
<reference evidence="2 3" key="1">
    <citation type="submission" date="2020-02" db="EMBL/GenBank/DDBJ databases">
        <title>Full genome sequence of Nocardioides sp. R-3366.</title>
        <authorList>
            <person name="Im W.-T."/>
        </authorList>
    </citation>
    <scope>NUCLEOTIDE SEQUENCE [LARGE SCALE GENOMIC DNA]</scope>
    <source>
        <strain evidence="2 3">R-3366</strain>
    </source>
</reference>
<name>A0A6G6WIM2_9ACTN</name>
<dbReference type="InterPro" id="IPR005519">
    <property type="entry name" value="Acid_phosphat_B-like"/>
</dbReference>
<feature type="signal peptide" evidence="1">
    <location>
        <begin position="1"/>
        <end position="20"/>
    </location>
</feature>
<dbReference type="EMBL" id="CP049257">
    <property type="protein sequence ID" value="QIG44993.1"/>
    <property type="molecule type" value="Genomic_DNA"/>
</dbReference>
<dbReference type="Gene3D" id="3.40.50.1000">
    <property type="entry name" value="HAD superfamily/HAD-like"/>
    <property type="match status" value="1"/>
</dbReference>
<keyword evidence="1" id="KW-0732">Signal</keyword>
<dbReference type="Proteomes" id="UP000502996">
    <property type="component" value="Chromosome"/>
</dbReference>
<dbReference type="PANTHER" id="PTHR31284">
    <property type="entry name" value="ACID PHOSPHATASE-LIKE PROTEIN"/>
    <property type="match status" value="1"/>
</dbReference>
<dbReference type="KEGG" id="nano:G5V58_21450"/>
<sequence length="208" mass="22094">MTRLLGLLLALVVSLGPATAVEAAAQAAQQGRAADRASDSATGSAAAAKRKVPTREQWLADVKTAMAGSRAYVKQRAADAAPGERLAVNFDIDNTVIATYYDGGGAIPLMKRFARLLGRLDVDLVFNTGRLANQRNRTVTQLTRAGFDVADVCLRAKGETLPVGKQRCRDGFAADGYTLIANVGNNDTDFVGDGYERAYRLPNYGVLG</sequence>